<dbReference type="Gene3D" id="1.10.150.20">
    <property type="entry name" value="5' to 3' exonuclease, C-terminal subdomain"/>
    <property type="match status" value="1"/>
</dbReference>
<comment type="caution">
    <text evidence="4">The sequence shown here is derived from an EMBL/GenBank/DDBJ whole genome shotgun (WGS) entry which is preliminary data.</text>
</comment>
<gene>
    <name evidence="4" type="ORF">FYJ39_18845</name>
</gene>
<dbReference type="AlphaFoldDB" id="A0A7X2NPK7"/>
<keyword evidence="5" id="KW-1185">Reference proteome</keyword>
<feature type="domain" description="DisA/LigA helix-hairpin-helix motif" evidence="3">
    <location>
        <begin position="34"/>
        <end position="98"/>
    </location>
</feature>
<dbReference type="InterPro" id="IPR010994">
    <property type="entry name" value="RuvA_2-like"/>
</dbReference>
<dbReference type="Proteomes" id="UP000429958">
    <property type="component" value="Unassembled WGS sequence"/>
</dbReference>
<reference evidence="4 5" key="1">
    <citation type="submission" date="2019-08" db="EMBL/GenBank/DDBJ databases">
        <title>In-depth cultivation of the pig gut microbiome towards novel bacterial diversity and tailored functional studies.</title>
        <authorList>
            <person name="Wylensek D."/>
            <person name="Hitch T.C.A."/>
            <person name="Clavel T."/>
        </authorList>
    </citation>
    <scope>NUCLEOTIDE SEQUENCE [LARGE SCALE GENOMIC DNA]</scope>
    <source>
        <strain evidence="4 5">WCA-389-WT-23D1</strain>
    </source>
</reference>
<evidence type="ECO:0000313" key="4">
    <source>
        <dbReference type="EMBL" id="MSS38511.1"/>
    </source>
</evidence>
<sequence length="127" mass="15009">MHREKMIRLEGFGVKSYDNLWASTEASRHTTFERCLVAMDIPLVGRIISRSLRQQFHESLDDFEQAATGAYDCTQLEDIGTIINDNIHTWFSDMDNLQLWKELQKEMIFEERKEETMNVEQHVTCQH</sequence>
<evidence type="ECO:0000256" key="2">
    <source>
        <dbReference type="ARBA" id="ARBA00023204"/>
    </source>
</evidence>
<organism evidence="4 5">
    <name type="scientific">Clostridium porci</name>
    <dbReference type="NCBI Taxonomy" id="2605778"/>
    <lineage>
        <taxon>Bacteria</taxon>
        <taxon>Bacillati</taxon>
        <taxon>Bacillota</taxon>
        <taxon>Clostridia</taxon>
        <taxon>Eubacteriales</taxon>
        <taxon>Clostridiaceae</taxon>
        <taxon>Clostridium</taxon>
    </lineage>
</organism>
<dbReference type="GO" id="GO:0006281">
    <property type="term" value="P:DNA repair"/>
    <property type="evidence" value="ECO:0007669"/>
    <property type="project" value="UniProtKB-KW"/>
</dbReference>
<keyword evidence="1" id="KW-0227">DNA damage</keyword>
<accession>A0A7X2NPK7</accession>
<dbReference type="EMBL" id="VUMD01000027">
    <property type="protein sequence ID" value="MSS38511.1"/>
    <property type="molecule type" value="Genomic_DNA"/>
</dbReference>
<dbReference type="SUPFAM" id="SSF47781">
    <property type="entry name" value="RuvA domain 2-like"/>
    <property type="match status" value="1"/>
</dbReference>
<dbReference type="Pfam" id="PF12826">
    <property type="entry name" value="HHH_2"/>
    <property type="match status" value="1"/>
</dbReference>
<dbReference type="InterPro" id="IPR041663">
    <property type="entry name" value="DisA/LigA_HHH"/>
</dbReference>
<proteinExistence type="predicted"/>
<evidence type="ECO:0000259" key="3">
    <source>
        <dbReference type="Pfam" id="PF12826"/>
    </source>
</evidence>
<keyword evidence="2" id="KW-0234">DNA repair</keyword>
<evidence type="ECO:0000256" key="1">
    <source>
        <dbReference type="ARBA" id="ARBA00022763"/>
    </source>
</evidence>
<protein>
    <recommendedName>
        <fullName evidence="3">DisA/LigA helix-hairpin-helix motif domain-containing protein</fullName>
    </recommendedName>
</protein>
<name>A0A7X2NPK7_9CLOT</name>
<evidence type="ECO:0000313" key="5">
    <source>
        <dbReference type="Proteomes" id="UP000429958"/>
    </source>
</evidence>